<keyword evidence="1" id="KW-0812">Transmembrane</keyword>
<evidence type="ECO:0000313" key="3">
    <source>
        <dbReference type="Proteomes" id="UP000295293"/>
    </source>
</evidence>
<dbReference type="Proteomes" id="UP000295293">
    <property type="component" value="Unassembled WGS sequence"/>
</dbReference>
<protein>
    <submittedName>
        <fullName evidence="2">Uncharacterized protein</fullName>
    </submittedName>
</protein>
<dbReference type="OrthoDB" id="6024832at2"/>
<dbReference type="AlphaFoldDB" id="A0A4R6YR72"/>
<evidence type="ECO:0000256" key="1">
    <source>
        <dbReference type="SAM" id="Phobius"/>
    </source>
</evidence>
<organism evidence="2 3">
    <name type="scientific">Tahibacter aquaticus</name>
    <dbReference type="NCBI Taxonomy" id="520092"/>
    <lineage>
        <taxon>Bacteria</taxon>
        <taxon>Pseudomonadati</taxon>
        <taxon>Pseudomonadota</taxon>
        <taxon>Gammaproteobacteria</taxon>
        <taxon>Lysobacterales</taxon>
        <taxon>Rhodanobacteraceae</taxon>
        <taxon>Tahibacter</taxon>
    </lineage>
</organism>
<comment type="caution">
    <text evidence="2">The sequence shown here is derived from an EMBL/GenBank/DDBJ whole genome shotgun (WGS) entry which is preliminary data.</text>
</comment>
<dbReference type="EMBL" id="SNZH01000013">
    <property type="protein sequence ID" value="TDR40334.1"/>
    <property type="molecule type" value="Genomic_DNA"/>
</dbReference>
<gene>
    <name evidence="2" type="ORF">DFR29_11334</name>
</gene>
<keyword evidence="3" id="KW-1185">Reference proteome</keyword>
<evidence type="ECO:0000313" key="2">
    <source>
        <dbReference type="EMBL" id="TDR40334.1"/>
    </source>
</evidence>
<sequence>MDADDRLRALWQGQSLPVLAPAQLLAQMRRYQWRLRLRRALELAITLAALIWFALVPLWRAYTPLEWLQLPFFGVFLPVVWSINLRRRHNWPLANENSRVYAGLRLAQLRNSLRELRLADSGALALLIYAVAVQTLTALRGRDAWFDAATTLVVAALLWALASRLYVKAVRARCHREYRNLRRLRR</sequence>
<feature type="transmembrane region" description="Helical" evidence="1">
    <location>
        <begin position="118"/>
        <end position="139"/>
    </location>
</feature>
<keyword evidence="1" id="KW-1133">Transmembrane helix</keyword>
<reference evidence="2 3" key="1">
    <citation type="submission" date="2019-03" db="EMBL/GenBank/DDBJ databases">
        <title>Genomic Encyclopedia of Type Strains, Phase IV (KMG-IV): sequencing the most valuable type-strain genomes for metagenomic binning, comparative biology and taxonomic classification.</title>
        <authorList>
            <person name="Goeker M."/>
        </authorList>
    </citation>
    <scope>NUCLEOTIDE SEQUENCE [LARGE SCALE GENOMIC DNA]</scope>
    <source>
        <strain evidence="2 3">DSM 21667</strain>
    </source>
</reference>
<accession>A0A4R6YR72</accession>
<feature type="transmembrane region" description="Helical" evidence="1">
    <location>
        <begin position="40"/>
        <end position="62"/>
    </location>
</feature>
<dbReference type="RefSeq" id="WP_133820288.1">
    <property type="nucleotide sequence ID" value="NZ_SNZH01000013.1"/>
</dbReference>
<feature type="transmembrane region" description="Helical" evidence="1">
    <location>
        <begin position="145"/>
        <end position="167"/>
    </location>
</feature>
<feature type="transmembrane region" description="Helical" evidence="1">
    <location>
        <begin position="68"/>
        <end position="85"/>
    </location>
</feature>
<proteinExistence type="predicted"/>
<name>A0A4R6YR72_9GAMM</name>
<keyword evidence="1" id="KW-0472">Membrane</keyword>